<name>A0A166IP23_9MICO</name>
<sequence length="36" mass="3666">MLLLAILGGIAVAWTIVAAPLAVLVGRVARARDAHS</sequence>
<accession>A0A166IP23</accession>
<proteinExistence type="predicted"/>
<keyword evidence="2" id="KW-1185">Reference proteome</keyword>
<dbReference type="Proteomes" id="UP000076717">
    <property type="component" value="Unassembled WGS sequence"/>
</dbReference>
<organism evidence="1 2">
    <name type="scientific">Rathayibacter tanaceti</name>
    <dbReference type="NCBI Taxonomy" id="1671680"/>
    <lineage>
        <taxon>Bacteria</taxon>
        <taxon>Bacillati</taxon>
        <taxon>Actinomycetota</taxon>
        <taxon>Actinomycetes</taxon>
        <taxon>Micrococcales</taxon>
        <taxon>Microbacteriaceae</taxon>
        <taxon>Rathayibacter</taxon>
    </lineage>
</organism>
<reference evidence="1 2" key="1">
    <citation type="submission" date="2015-08" db="EMBL/GenBank/DDBJ databases">
        <title>Draft Genome Sequence of Rathayibacter sp. Strain VKM Ac-2596 Isolated from Leaf Gall Induced by Plant-Parasitic Nematodes.</title>
        <authorList>
            <person name="Vasilenko O.V."/>
            <person name="Starodumova I.P."/>
            <person name="Tarlachkov S.V."/>
            <person name="Dorofeeva L.V."/>
            <person name="Evtushenko L.I."/>
        </authorList>
    </citation>
    <scope>NUCLEOTIDE SEQUENCE [LARGE SCALE GENOMIC DNA]</scope>
    <source>
        <strain evidence="1 2">VKM Ac-2596</strain>
    </source>
</reference>
<evidence type="ECO:0000313" key="1">
    <source>
        <dbReference type="EMBL" id="KZX22695.1"/>
    </source>
</evidence>
<dbReference type="EMBL" id="LIIN01000003">
    <property type="protein sequence ID" value="KZX22695.1"/>
    <property type="molecule type" value="Genomic_DNA"/>
</dbReference>
<gene>
    <name evidence="1" type="ORF">ACH61_00184</name>
</gene>
<dbReference type="AlphaFoldDB" id="A0A166IP23"/>
<evidence type="ECO:0000313" key="2">
    <source>
        <dbReference type="Proteomes" id="UP000076717"/>
    </source>
</evidence>
<protein>
    <submittedName>
        <fullName evidence="1">Uncharacterized protein</fullName>
    </submittedName>
</protein>
<comment type="caution">
    <text evidence="1">The sequence shown here is derived from an EMBL/GenBank/DDBJ whole genome shotgun (WGS) entry which is preliminary data.</text>
</comment>